<dbReference type="GO" id="GO:0016740">
    <property type="term" value="F:transferase activity"/>
    <property type="evidence" value="ECO:0007669"/>
    <property type="project" value="UniProtKB-KW"/>
</dbReference>
<dbReference type="SUPFAM" id="SSF48452">
    <property type="entry name" value="TPR-like"/>
    <property type="match status" value="1"/>
</dbReference>
<dbReference type="AlphaFoldDB" id="A0A1A3ND59"/>
<dbReference type="Gene3D" id="1.25.40.10">
    <property type="entry name" value="Tetratricopeptide repeat domain"/>
    <property type="match status" value="1"/>
</dbReference>
<protein>
    <submittedName>
        <fullName evidence="2">Glycosyl transferase</fullName>
    </submittedName>
</protein>
<dbReference type="Gene3D" id="3.90.550.10">
    <property type="entry name" value="Spore Coat Polysaccharide Biosynthesis Protein SpsA, Chain A"/>
    <property type="match status" value="1"/>
</dbReference>
<reference evidence="3" key="1">
    <citation type="submission" date="2016-06" db="EMBL/GenBank/DDBJ databases">
        <authorList>
            <person name="Sutton G."/>
            <person name="Brinkac L."/>
            <person name="Sanka R."/>
            <person name="Adams M."/>
            <person name="Lau E."/>
            <person name="Garcia-Basteiro A."/>
            <person name="Lopez-Varela E."/>
            <person name="Palencia S."/>
        </authorList>
    </citation>
    <scope>NUCLEOTIDE SEQUENCE [LARGE SCALE GENOMIC DNA]</scope>
    <source>
        <strain evidence="3">1245335.1</strain>
    </source>
</reference>
<feature type="domain" description="Glycosyltransferase 2-like" evidence="1">
    <location>
        <begin position="12"/>
        <end position="97"/>
    </location>
</feature>
<organism evidence="2 3">
    <name type="scientific">Mycobacterium asiaticum</name>
    <dbReference type="NCBI Taxonomy" id="1790"/>
    <lineage>
        <taxon>Bacteria</taxon>
        <taxon>Bacillati</taxon>
        <taxon>Actinomycetota</taxon>
        <taxon>Actinomycetes</taxon>
        <taxon>Mycobacteriales</taxon>
        <taxon>Mycobacteriaceae</taxon>
        <taxon>Mycobacterium</taxon>
    </lineage>
</organism>
<evidence type="ECO:0000313" key="2">
    <source>
        <dbReference type="EMBL" id="OBK19235.1"/>
    </source>
</evidence>
<gene>
    <name evidence="2" type="ORF">A5635_26845</name>
</gene>
<sequence length="562" mass="64171">MSEHPAICLNMIVRNEMHIVREVLDAAAPHIAYWVVIDTGSDDGTQDVIRNHMASLNIPGELYERPWRNFGHNRTEALSLAQGHGDYIWVIDADDTVVGGLDLTHLTADVYLLRCKDQNGDSYWQPWLFRDGVRVQWVGVTHEYAVWDYDSCDAARLGGEYHIDIRNIGARNVAGQKLPNDRDLLLAEVERNPEDSRSVFYLAATYYAMSDFDNARKWYARRAQMGGWDEEVYFALWRVAQSMARLREPWPAIQDAYLRTWEFRPTRAEPLYAVGRHYREDHRYRLGYLFAQRAVEIPFPEQDAIAVAADVYTWRAKDEQAVCASWIGRQPEAFTLCRQLIEQPDVPDQDRQRITGNRDVCVPTMIEAASHYPEAKVQTLLAKPQGEVMVSLIAGPHRHTTELTLNSFLHCCNDLPQASGFVAFDTGLSEQDRIELQERYGFLEFIDIHPHAELNDLRAHILGRFWLHLAEGWRFFAPDSLLTRLAAVLEAEPDVFQVGVNLNDATKLTGACAPEHEVRRTFNAGRYLVTDTTAHGPAMFDTTRLDRAPRTATLDEVLCIST</sequence>
<dbReference type="RefSeq" id="WP_065036610.1">
    <property type="nucleotide sequence ID" value="NZ_LZLR01000154.1"/>
</dbReference>
<dbReference type="OrthoDB" id="9815923at2"/>
<dbReference type="PANTHER" id="PTHR43630:SF2">
    <property type="entry name" value="GLYCOSYLTRANSFERASE"/>
    <property type="match status" value="1"/>
</dbReference>
<dbReference type="InterPro" id="IPR001173">
    <property type="entry name" value="Glyco_trans_2-like"/>
</dbReference>
<comment type="caution">
    <text evidence="2">The sequence shown here is derived from an EMBL/GenBank/DDBJ whole genome shotgun (WGS) entry which is preliminary data.</text>
</comment>
<evidence type="ECO:0000313" key="3">
    <source>
        <dbReference type="Proteomes" id="UP000093819"/>
    </source>
</evidence>
<dbReference type="SUPFAM" id="SSF53448">
    <property type="entry name" value="Nucleotide-diphospho-sugar transferases"/>
    <property type="match status" value="1"/>
</dbReference>
<dbReference type="PANTHER" id="PTHR43630">
    <property type="entry name" value="POLY-BETA-1,6-N-ACETYL-D-GLUCOSAMINE SYNTHASE"/>
    <property type="match status" value="1"/>
</dbReference>
<name>A0A1A3ND59_MYCAS</name>
<evidence type="ECO:0000259" key="1">
    <source>
        <dbReference type="Pfam" id="PF00535"/>
    </source>
</evidence>
<proteinExistence type="predicted"/>
<dbReference type="Proteomes" id="UP000093819">
    <property type="component" value="Unassembled WGS sequence"/>
</dbReference>
<keyword evidence="2" id="KW-0808">Transferase</keyword>
<dbReference type="EMBL" id="LZLR01000154">
    <property type="protein sequence ID" value="OBK19235.1"/>
    <property type="molecule type" value="Genomic_DNA"/>
</dbReference>
<dbReference type="Pfam" id="PF00535">
    <property type="entry name" value="Glycos_transf_2"/>
    <property type="match status" value="1"/>
</dbReference>
<accession>A0A1A3ND59</accession>
<dbReference type="InterPro" id="IPR029044">
    <property type="entry name" value="Nucleotide-diphossugar_trans"/>
</dbReference>
<dbReference type="InterPro" id="IPR011990">
    <property type="entry name" value="TPR-like_helical_dom_sf"/>
</dbReference>